<gene>
    <name evidence="6" type="ORF">K491DRAFT_583330</name>
</gene>
<evidence type="ECO:0000256" key="4">
    <source>
        <dbReference type="PIRSR" id="PIRSR602401-1"/>
    </source>
</evidence>
<comment type="cofactor">
    <cofactor evidence="1 4">
        <name>heme</name>
        <dbReference type="ChEBI" id="CHEBI:30413"/>
    </cofactor>
</comment>
<dbReference type="Gene3D" id="1.10.630.10">
    <property type="entry name" value="Cytochrome P450"/>
    <property type="match status" value="1"/>
</dbReference>
<evidence type="ECO:0000256" key="2">
    <source>
        <dbReference type="ARBA" id="ARBA00022723"/>
    </source>
</evidence>
<feature type="binding site" description="axial binding residue" evidence="4">
    <location>
        <position position="435"/>
    </location>
    <ligand>
        <name>heme</name>
        <dbReference type="ChEBI" id="CHEBI:30413"/>
    </ligand>
    <ligandPart>
        <name>Fe</name>
        <dbReference type="ChEBI" id="CHEBI:18248"/>
    </ligandPart>
</feature>
<dbReference type="PANTHER" id="PTHR24305">
    <property type="entry name" value="CYTOCHROME P450"/>
    <property type="match status" value="1"/>
</dbReference>
<name>A0A6A6SQN2_9PLEO</name>
<feature type="non-terminal residue" evidence="6">
    <location>
        <position position="501"/>
    </location>
</feature>
<proteinExistence type="inferred from homology"/>
<protein>
    <submittedName>
        <fullName evidence="6">Cytochrome P450</fullName>
    </submittedName>
</protein>
<sequence length="501" mass="57106">VLAALYALYQRTWHPLAGYPGPLWASITDFWGAKAFWSGQHPYILTELHERYGPVVRFGPNRLSFTSQDAVNTIFVKGFKTLPKPEFYDTFGSKQFPNLFNERNIHEHFHRRKYLLKTFSPQAVAKWELILDAQIHVFRKKVRQFSASKQPFDLKSATYQMICDIVARLMYGEDFGIQESGLVNRLPDDHRWASWGLTLGSTPAPWRWLLPIAFFVPHPQTGYRRNTLSYALEAQRIMQKRRKDIEAGQDVDRQDTITRAFLANMNEKTENGEHPLTEFYVAHELFGFVFAGVHPPSASLNFLLWNLLHNPKSMDRAASEVEQALPAMTPDRTAYTLAEVEQNLPWLKACIKESFRFTPAFTMPLTRRIVSDTIILNGKEIPKGTDVALCNHAFHHNPEVFGNDHGMYDPTRWERESGESLSKLLMHFGAGGRQCIGKTLALSIINKVTATLLAEFSLELADAMDQQRAVAGEFRGELPPMKSVGISDVKGPIMVMATRRH</sequence>
<dbReference type="Proteomes" id="UP000799324">
    <property type="component" value="Unassembled WGS sequence"/>
</dbReference>
<keyword evidence="5" id="KW-0560">Oxidoreductase</keyword>
<dbReference type="InterPro" id="IPR017972">
    <property type="entry name" value="Cyt_P450_CS"/>
</dbReference>
<dbReference type="PROSITE" id="PS00086">
    <property type="entry name" value="CYTOCHROME_P450"/>
    <property type="match status" value="1"/>
</dbReference>
<comment type="similarity">
    <text evidence="5">Belongs to the cytochrome P450 family.</text>
</comment>
<dbReference type="InterPro" id="IPR002401">
    <property type="entry name" value="Cyt_P450_E_grp-I"/>
</dbReference>
<evidence type="ECO:0000313" key="6">
    <source>
        <dbReference type="EMBL" id="KAF2650009.1"/>
    </source>
</evidence>
<evidence type="ECO:0000256" key="1">
    <source>
        <dbReference type="ARBA" id="ARBA00001971"/>
    </source>
</evidence>
<dbReference type="OrthoDB" id="1470350at2759"/>
<evidence type="ECO:0000313" key="7">
    <source>
        <dbReference type="Proteomes" id="UP000799324"/>
    </source>
</evidence>
<dbReference type="GO" id="GO:0004497">
    <property type="term" value="F:monooxygenase activity"/>
    <property type="evidence" value="ECO:0007669"/>
    <property type="project" value="UniProtKB-KW"/>
</dbReference>
<feature type="non-terminal residue" evidence="6">
    <location>
        <position position="1"/>
    </location>
</feature>
<dbReference type="EMBL" id="MU004470">
    <property type="protein sequence ID" value="KAF2650009.1"/>
    <property type="molecule type" value="Genomic_DNA"/>
</dbReference>
<keyword evidence="7" id="KW-1185">Reference proteome</keyword>
<dbReference type="AlphaFoldDB" id="A0A6A6SQN2"/>
<accession>A0A6A6SQN2</accession>
<dbReference type="GO" id="GO:0005506">
    <property type="term" value="F:iron ion binding"/>
    <property type="evidence" value="ECO:0007669"/>
    <property type="project" value="InterPro"/>
</dbReference>
<keyword evidence="3 4" id="KW-0408">Iron</keyword>
<dbReference type="InterPro" id="IPR036396">
    <property type="entry name" value="Cyt_P450_sf"/>
</dbReference>
<dbReference type="Pfam" id="PF00067">
    <property type="entry name" value="p450"/>
    <property type="match status" value="1"/>
</dbReference>
<keyword evidence="4 5" id="KW-0349">Heme</keyword>
<organism evidence="6 7">
    <name type="scientific">Lophiostoma macrostomum CBS 122681</name>
    <dbReference type="NCBI Taxonomy" id="1314788"/>
    <lineage>
        <taxon>Eukaryota</taxon>
        <taxon>Fungi</taxon>
        <taxon>Dikarya</taxon>
        <taxon>Ascomycota</taxon>
        <taxon>Pezizomycotina</taxon>
        <taxon>Dothideomycetes</taxon>
        <taxon>Pleosporomycetidae</taxon>
        <taxon>Pleosporales</taxon>
        <taxon>Lophiostomataceae</taxon>
        <taxon>Lophiostoma</taxon>
    </lineage>
</organism>
<dbReference type="PRINTS" id="PR00385">
    <property type="entry name" value="P450"/>
</dbReference>
<dbReference type="GO" id="GO:0020037">
    <property type="term" value="F:heme binding"/>
    <property type="evidence" value="ECO:0007669"/>
    <property type="project" value="InterPro"/>
</dbReference>
<keyword evidence="2 4" id="KW-0479">Metal-binding</keyword>
<dbReference type="InterPro" id="IPR001128">
    <property type="entry name" value="Cyt_P450"/>
</dbReference>
<dbReference type="GO" id="GO:0016705">
    <property type="term" value="F:oxidoreductase activity, acting on paired donors, with incorporation or reduction of molecular oxygen"/>
    <property type="evidence" value="ECO:0007669"/>
    <property type="project" value="InterPro"/>
</dbReference>
<evidence type="ECO:0000256" key="3">
    <source>
        <dbReference type="ARBA" id="ARBA00023004"/>
    </source>
</evidence>
<dbReference type="PANTHER" id="PTHR24305:SF103">
    <property type="entry name" value="P450, PUTATIVE (EUROFUNG)-RELATED"/>
    <property type="match status" value="1"/>
</dbReference>
<dbReference type="PRINTS" id="PR00463">
    <property type="entry name" value="EP450I"/>
</dbReference>
<dbReference type="InterPro" id="IPR050121">
    <property type="entry name" value="Cytochrome_P450_monoxygenase"/>
</dbReference>
<evidence type="ECO:0000256" key="5">
    <source>
        <dbReference type="RuleBase" id="RU000461"/>
    </source>
</evidence>
<reference evidence="6" key="1">
    <citation type="journal article" date="2020" name="Stud. Mycol.">
        <title>101 Dothideomycetes genomes: a test case for predicting lifestyles and emergence of pathogens.</title>
        <authorList>
            <person name="Haridas S."/>
            <person name="Albert R."/>
            <person name="Binder M."/>
            <person name="Bloem J."/>
            <person name="Labutti K."/>
            <person name="Salamov A."/>
            <person name="Andreopoulos B."/>
            <person name="Baker S."/>
            <person name="Barry K."/>
            <person name="Bills G."/>
            <person name="Bluhm B."/>
            <person name="Cannon C."/>
            <person name="Castanera R."/>
            <person name="Culley D."/>
            <person name="Daum C."/>
            <person name="Ezra D."/>
            <person name="Gonzalez J."/>
            <person name="Henrissat B."/>
            <person name="Kuo A."/>
            <person name="Liang C."/>
            <person name="Lipzen A."/>
            <person name="Lutzoni F."/>
            <person name="Magnuson J."/>
            <person name="Mondo S."/>
            <person name="Nolan M."/>
            <person name="Ohm R."/>
            <person name="Pangilinan J."/>
            <person name="Park H.-J."/>
            <person name="Ramirez L."/>
            <person name="Alfaro M."/>
            <person name="Sun H."/>
            <person name="Tritt A."/>
            <person name="Yoshinaga Y."/>
            <person name="Zwiers L.-H."/>
            <person name="Turgeon B."/>
            <person name="Goodwin S."/>
            <person name="Spatafora J."/>
            <person name="Crous P."/>
            <person name="Grigoriev I."/>
        </authorList>
    </citation>
    <scope>NUCLEOTIDE SEQUENCE</scope>
    <source>
        <strain evidence="6">CBS 122681</strain>
    </source>
</reference>
<keyword evidence="5" id="KW-0503">Monooxygenase</keyword>
<dbReference type="SUPFAM" id="SSF48264">
    <property type="entry name" value="Cytochrome P450"/>
    <property type="match status" value="1"/>
</dbReference>